<dbReference type="EMBL" id="JAIWYP010000011">
    <property type="protein sequence ID" value="KAH3738353.1"/>
    <property type="molecule type" value="Genomic_DNA"/>
</dbReference>
<evidence type="ECO:0000256" key="1">
    <source>
        <dbReference type="SAM" id="MobiDB-lite"/>
    </source>
</evidence>
<sequence>MYRNKSGVGSLTQPNGHGSSEKYPVESSALPMPTISVDWTLATRKEPDYTTWLQAARYMYHE</sequence>
<feature type="region of interest" description="Disordered" evidence="1">
    <location>
        <begin position="1"/>
        <end position="27"/>
    </location>
</feature>
<feature type="compositionally biased region" description="Polar residues" evidence="1">
    <location>
        <begin position="7"/>
        <end position="18"/>
    </location>
</feature>
<evidence type="ECO:0000313" key="2">
    <source>
        <dbReference type="EMBL" id="KAH3738353.1"/>
    </source>
</evidence>
<dbReference type="Proteomes" id="UP000828390">
    <property type="component" value="Unassembled WGS sequence"/>
</dbReference>
<organism evidence="2 3">
    <name type="scientific">Dreissena polymorpha</name>
    <name type="common">Zebra mussel</name>
    <name type="synonym">Mytilus polymorpha</name>
    <dbReference type="NCBI Taxonomy" id="45954"/>
    <lineage>
        <taxon>Eukaryota</taxon>
        <taxon>Metazoa</taxon>
        <taxon>Spiralia</taxon>
        <taxon>Lophotrochozoa</taxon>
        <taxon>Mollusca</taxon>
        <taxon>Bivalvia</taxon>
        <taxon>Autobranchia</taxon>
        <taxon>Heteroconchia</taxon>
        <taxon>Euheterodonta</taxon>
        <taxon>Imparidentia</taxon>
        <taxon>Neoheterodontei</taxon>
        <taxon>Myida</taxon>
        <taxon>Dreissenoidea</taxon>
        <taxon>Dreissenidae</taxon>
        <taxon>Dreissena</taxon>
    </lineage>
</organism>
<keyword evidence="3" id="KW-1185">Reference proteome</keyword>
<reference evidence="2" key="2">
    <citation type="submission" date="2020-11" db="EMBL/GenBank/DDBJ databases">
        <authorList>
            <person name="McCartney M.A."/>
            <person name="Auch B."/>
            <person name="Kono T."/>
            <person name="Mallez S."/>
            <person name="Becker A."/>
            <person name="Gohl D.M."/>
            <person name="Silverstein K.A.T."/>
            <person name="Koren S."/>
            <person name="Bechman K.B."/>
            <person name="Herman A."/>
            <person name="Abrahante J.E."/>
            <person name="Garbe J."/>
        </authorList>
    </citation>
    <scope>NUCLEOTIDE SEQUENCE</scope>
    <source>
        <strain evidence="2">Duluth1</strain>
        <tissue evidence="2">Whole animal</tissue>
    </source>
</reference>
<proteinExistence type="predicted"/>
<evidence type="ECO:0000313" key="3">
    <source>
        <dbReference type="Proteomes" id="UP000828390"/>
    </source>
</evidence>
<dbReference type="AlphaFoldDB" id="A0A9D4HZB1"/>
<accession>A0A9D4HZB1</accession>
<reference evidence="2" key="1">
    <citation type="journal article" date="2019" name="bioRxiv">
        <title>The Genome of the Zebra Mussel, Dreissena polymorpha: A Resource for Invasive Species Research.</title>
        <authorList>
            <person name="McCartney M.A."/>
            <person name="Auch B."/>
            <person name="Kono T."/>
            <person name="Mallez S."/>
            <person name="Zhang Y."/>
            <person name="Obille A."/>
            <person name="Becker A."/>
            <person name="Abrahante J.E."/>
            <person name="Garbe J."/>
            <person name="Badalamenti J.P."/>
            <person name="Herman A."/>
            <person name="Mangelson H."/>
            <person name="Liachko I."/>
            <person name="Sullivan S."/>
            <person name="Sone E.D."/>
            <person name="Koren S."/>
            <person name="Silverstein K.A.T."/>
            <person name="Beckman K.B."/>
            <person name="Gohl D.M."/>
        </authorList>
    </citation>
    <scope>NUCLEOTIDE SEQUENCE</scope>
    <source>
        <strain evidence="2">Duluth1</strain>
        <tissue evidence="2">Whole animal</tissue>
    </source>
</reference>
<name>A0A9D4HZB1_DREPO</name>
<comment type="caution">
    <text evidence="2">The sequence shown here is derived from an EMBL/GenBank/DDBJ whole genome shotgun (WGS) entry which is preliminary data.</text>
</comment>
<protein>
    <submittedName>
        <fullName evidence="2">Uncharacterized protein</fullName>
    </submittedName>
</protein>
<gene>
    <name evidence="2" type="ORF">DPMN_044987</name>
</gene>